<dbReference type="InterPro" id="IPR012675">
    <property type="entry name" value="Beta-grasp_dom_sf"/>
</dbReference>
<evidence type="ECO:0000256" key="1">
    <source>
        <dbReference type="ARBA" id="ARBA00022741"/>
    </source>
</evidence>
<dbReference type="RefSeq" id="WP_019103633.1">
    <property type="nucleotide sequence ID" value="NZ_AP019312.1"/>
</dbReference>
<reference evidence="5 6" key="1">
    <citation type="submission" date="2017-02" db="EMBL/GenBank/DDBJ databases">
        <title>Chromobacterium haemolyticum H5244.</title>
        <authorList>
            <person name="Gulvik C.A."/>
        </authorList>
    </citation>
    <scope>NUCLEOTIDE SEQUENCE [LARGE SCALE GENOMIC DNA]</scope>
    <source>
        <strain evidence="5 6">H5244</strain>
    </source>
</reference>
<dbReference type="GO" id="GO:0000166">
    <property type="term" value="F:nucleotide binding"/>
    <property type="evidence" value="ECO:0007669"/>
    <property type="project" value="UniProtKB-KW"/>
</dbReference>
<dbReference type="GO" id="GO:1990133">
    <property type="term" value="C:molybdopterin adenylyltransferase complex"/>
    <property type="evidence" value="ECO:0007669"/>
    <property type="project" value="TreeGrafter"/>
</dbReference>
<protein>
    <recommendedName>
        <fullName evidence="3">Molybdopterin synthase sulfur carrier subunit</fullName>
    </recommendedName>
</protein>
<dbReference type="CDD" id="cd00754">
    <property type="entry name" value="Ubl_MoaD"/>
    <property type="match status" value="1"/>
</dbReference>
<dbReference type="PANTHER" id="PTHR33359">
    <property type="entry name" value="MOLYBDOPTERIN SYNTHASE SULFUR CARRIER SUBUNIT"/>
    <property type="match status" value="1"/>
</dbReference>
<dbReference type="Pfam" id="PF02597">
    <property type="entry name" value="ThiS"/>
    <property type="match status" value="1"/>
</dbReference>
<comment type="caution">
    <text evidence="5">The sequence shown here is derived from an EMBL/GenBank/DDBJ whole genome shotgun (WGS) entry which is preliminary data.</text>
</comment>
<dbReference type="SUPFAM" id="SSF54285">
    <property type="entry name" value="MoaD/ThiS"/>
    <property type="match status" value="1"/>
</dbReference>
<organism evidence="5 6">
    <name type="scientific">Chromobacterium haemolyticum</name>
    <dbReference type="NCBI Taxonomy" id="394935"/>
    <lineage>
        <taxon>Bacteria</taxon>
        <taxon>Pseudomonadati</taxon>
        <taxon>Pseudomonadota</taxon>
        <taxon>Betaproteobacteria</taxon>
        <taxon>Neisseriales</taxon>
        <taxon>Chromobacteriaceae</taxon>
        <taxon>Chromobacterium</taxon>
    </lineage>
</organism>
<dbReference type="AlphaFoldDB" id="A0A1W0CQ92"/>
<dbReference type="InterPro" id="IPR044672">
    <property type="entry name" value="MOCS2A"/>
</dbReference>
<evidence type="ECO:0000256" key="3">
    <source>
        <dbReference type="ARBA" id="ARBA00024247"/>
    </source>
</evidence>
<dbReference type="EMBL" id="JAFLRD010000001">
    <property type="protein sequence ID" value="MBO0414252.1"/>
    <property type="molecule type" value="Genomic_DNA"/>
</dbReference>
<accession>A0A1W0CQ92</accession>
<name>A0A1W0CQ92_9NEIS</name>
<dbReference type="GeneID" id="58562381"/>
<proteinExistence type="inferred from homology"/>
<evidence type="ECO:0000313" key="7">
    <source>
        <dbReference type="Proteomes" id="UP000664349"/>
    </source>
</evidence>
<reference evidence="4 7" key="2">
    <citation type="submission" date="2021-03" db="EMBL/GenBank/DDBJ databases">
        <title>First Case of infection caused by Chromobacterium haemolyticum derived from water in China.</title>
        <authorList>
            <person name="Chen J."/>
            <person name="Liu C."/>
        </authorList>
    </citation>
    <scope>NUCLEOTIDE SEQUENCE [LARGE SCALE GENOMIC DNA]</scope>
    <source>
        <strain evidence="4 7">WJ-5</strain>
    </source>
</reference>
<dbReference type="Gene3D" id="3.10.20.30">
    <property type="match status" value="1"/>
</dbReference>
<evidence type="ECO:0000313" key="6">
    <source>
        <dbReference type="Proteomes" id="UP000192721"/>
    </source>
</evidence>
<gene>
    <name evidence="4" type="primary">moaD</name>
    <name evidence="5" type="ORF">B0T45_15300</name>
    <name evidence="4" type="ORF">J1C50_01905</name>
</gene>
<dbReference type="InterPro" id="IPR003749">
    <property type="entry name" value="ThiS/MoaD-like"/>
</dbReference>
<dbReference type="InterPro" id="IPR010038">
    <property type="entry name" value="MoaD_arc-typ"/>
</dbReference>
<dbReference type="GO" id="GO:0006777">
    <property type="term" value="P:Mo-molybdopterin cofactor biosynthetic process"/>
    <property type="evidence" value="ECO:0007669"/>
    <property type="project" value="InterPro"/>
</dbReference>
<dbReference type="Proteomes" id="UP000192721">
    <property type="component" value="Unassembled WGS sequence"/>
</dbReference>
<keyword evidence="1" id="KW-0547">Nucleotide-binding</keyword>
<sequence length="83" mass="9290">MKLNLLYFARLRDEFGLESEHLDSDAATVEELLVELRLRGEVWARELAADRVFRVAVNQQMARLDSALSDGDEVAVFPPVTGG</sequence>
<dbReference type="NCBIfam" id="TIGR01687">
    <property type="entry name" value="moaD_arch"/>
    <property type="match status" value="1"/>
</dbReference>
<dbReference type="Proteomes" id="UP000664349">
    <property type="component" value="Unassembled WGS sequence"/>
</dbReference>
<evidence type="ECO:0000313" key="5">
    <source>
        <dbReference type="EMBL" id="OQS36861.1"/>
    </source>
</evidence>
<dbReference type="NCBIfam" id="TIGR01682">
    <property type="entry name" value="moaD"/>
    <property type="match status" value="1"/>
</dbReference>
<dbReference type="InterPro" id="IPR016155">
    <property type="entry name" value="Mopterin_synth/thiamin_S_b"/>
</dbReference>
<keyword evidence="7" id="KW-1185">Reference proteome</keyword>
<dbReference type="OrthoDB" id="9801945at2"/>
<evidence type="ECO:0000256" key="2">
    <source>
        <dbReference type="ARBA" id="ARBA00024200"/>
    </source>
</evidence>
<dbReference type="EMBL" id="MUKV01000021">
    <property type="protein sequence ID" value="OQS36861.1"/>
    <property type="molecule type" value="Genomic_DNA"/>
</dbReference>
<dbReference type="PANTHER" id="PTHR33359:SF1">
    <property type="entry name" value="MOLYBDOPTERIN SYNTHASE SULFUR CARRIER SUBUNIT"/>
    <property type="match status" value="1"/>
</dbReference>
<comment type="similarity">
    <text evidence="2">Belongs to the MoaD family.</text>
</comment>
<evidence type="ECO:0000313" key="4">
    <source>
        <dbReference type="EMBL" id="MBO0414252.1"/>
    </source>
</evidence>